<keyword evidence="3" id="KW-0732">Signal</keyword>
<feature type="signal peptide" evidence="3">
    <location>
        <begin position="1"/>
        <end position="22"/>
    </location>
</feature>
<dbReference type="STRING" id="743788.S8DVN5"/>
<evidence type="ECO:0000259" key="5">
    <source>
        <dbReference type="Pfam" id="PF17168"/>
    </source>
</evidence>
<dbReference type="PANTHER" id="PTHR31987:SF1">
    <property type="entry name" value="GLUTAMINASE A"/>
    <property type="match status" value="1"/>
</dbReference>
<evidence type="ECO:0000313" key="7">
    <source>
        <dbReference type="Proteomes" id="UP000015241"/>
    </source>
</evidence>
<dbReference type="OrthoDB" id="3918848at2759"/>
<feature type="compositionally biased region" description="Basic and acidic residues" evidence="1">
    <location>
        <begin position="795"/>
        <end position="806"/>
    </location>
</feature>
<dbReference type="HOGENOM" id="CLU_008020_0_0_1"/>
<dbReference type="InterPro" id="IPR032514">
    <property type="entry name" value="GtaA_central"/>
</dbReference>
<dbReference type="InParanoid" id="S8DVN5"/>
<dbReference type="PANTHER" id="PTHR31987">
    <property type="entry name" value="GLUTAMINASE A-RELATED"/>
    <property type="match status" value="1"/>
</dbReference>
<name>S8DVN5_FOMSC</name>
<sequence>MSLLRLILPCILLYVCALSVHGAQTFWPAQVPFAVRSPYLSAWQTTASSSTNDWPGFWNSPVVGWICYIRVDGTTYTLWGNNNLNLPKSVAVIDAGTLQDIQVTPSRTIQVIQAGLMNVTVTFLSPVYPSDLVRQSLPFSYTALEFESTDGNSHDIQVYSDITGEWLCGDRGQEMKWSAPTQTDDIVYHQFELTQPQAFTEVNQQACDGTAYHAMASVQGMSYQVCEDTVCRTEFAVNGTLNSNANNMTVRAINNDWPVFPIAVDLGSVSSSAEPIVWVVGFVRDPSISYTIGGQTEALRPYYTTKYSTVESALSFFITDFNNSLSQAKTLDAQVREEASKVSPDGQLFDMLSLATRQVFSSLEITAPVGQSDEARIFMKDMGMSGRVTPVENLYAALPMFLYYNATLLKPLLVPLLEQQNSAAQFPYAAKDLGTAFPKAPGPTLLLTEAIEQTANMLIITLAHARFANDTSLLSTYYTILESWAQYLKSNGQFPSNQLSVDTGDTLTNSTNLALKAVFGIQAMADISQLLEKKSDFQNFNETAATYMNAWESIALSSGSDPDVLPTFDSALSEWVLPYNIYPQTLFGFDLMSQSVYDKLNASYATLQANNYPHGLPVESIAGSLGNIAWNAFIASTFGEAAQSQLLEALWTCANLTSDGHPFGAIFDVATGALNNGTMSPALGGLFAPFVRSGTVSGSPSPTSSSPGSSKSPGGDSNKGGSHATDVGAIVGGVVGGVVGLLVLLGAALWFVRRRKAQKPASLLDMTGTRTEPTPFEGPPEIVVSPQSPAGYIVSEKRRREMEQRENVPLLPSTAPSSSASGGSTSAPPGDSTISSVSYRSRQDELVGLRSEIADLRRIMLNVQVERPEGSEAPPEYS</sequence>
<proteinExistence type="predicted"/>
<dbReference type="Pfam" id="PF17168">
    <property type="entry name" value="DUF5127"/>
    <property type="match status" value="1"/>
</dbReference>
<evidence type="ECO:0008006" key="8">
    <source>
        <dbReference type="Google" id="ProtNLM"/>
    </source>
</evidence>
<dbReference type="Pfam" id="PF16335">
    <property type="entry name" value="GtaA_6_Hairpin"/>
    <property type="match status" value="1"/>
</dbReference>
<keyword evidence="7" id="KW-1185">Reference proteome</keyword>
<keyword evidence="2" id="KW-1133">Transmembrane helix</keyword>
<keyword evidence="2" id="KW-0812">Transmembrane</keyword>
<evidence type="ECO:0000256" key="2">
    <source>
        <dbReference type="SAM" id="Phobius"/>
    </source>
</evidence>
<evidence type="ECO:0000256" key="3">
    <source>
        <dbReference type="SAM" id="SignalP"/>
    </source>
</evidence>
<dbReference type="Proteomes" id="UP000015241">
    <property type="component" value="Unassembled WGS sequence"/>
</dbReference>
<protein>
    <recommendedName>
        <fullName evidence="8">DUF1793-domain-containing protein</fullName>
    </recommendedName>
</protein>
<keyword evidence="2" id="KW-0472">Membrane</keyword>
<accession>S8DVN5</accession>
<dbReference type="Gene3D" id="1.20.5.510">
    <property type="entry name" value="Single helix bin"/>
    <property type="match status" value="1"/>
</dbReference>
<dbReference type="InterPro" id="IPR033433">
    <property type="entry name" value="GtaA_N"/>
</dbReference>
<gene>
    <name evidence="6" type="ORF">FOMPIDRAFT_1054403</name>
</gene>
<dbReference type="AlphaFoldDB" id="S8DVN5"/>
<feature type="region of interest" description="Disordered" evidence="1">
    <location>
        <begin position="763"/>
        <end position="841"/>
    </location>
</feature>
<evidence type="ECO:0000313" key="6">
    <source>
        <dbReference type="EMBL" id="EPS95243.1"/>
    </source>
</evidence>
<evidence type="ECO:0000259" key="4">
    <source>
        <dbReference type="Pfam" id="PF16335"/>
    </source>
</evidence>
<organism evidence="6 7">
    <name type="scientific">Fomitopsis schrenkii</name>
    <name type="common">Brown rot fungus</name>
    <dbReference type="NCBI Taxonomy" id="2126942"/>
    <lineage>
        <taxon>Eukaryota</taxon>
        <taxon>Fungi</taxon>
        <taxon>Dikarya</taxon>
        <taxon>Basidiomycota</taxon>
        <taxon>Agaricomycotina</taxon>
        <taxon>Agaricomycetes</taxon>
        <taxon>Polyporales</taxon>
        <taxon>Fomitopsis</taxon>
    </lineage>
</organism>
<dbReference type="InterPro" id="IPR052743">
    <property type="entry name" value="Glutaminase_GtaA"/>
</dbReference>
<feature type="transmembrane region" description="Helical" evidence="2">
    <location>
        <begin position="727"/>
        <end position="752"/>
    </location>
</feature>
<feature type="compositionally biased region" description="Low complexity" evidence="1">
    <location>
        <begin position="813"/>
        <end position="833"/>
    </location>
</feature>
<feature type="chain" id="PRO_5004562651" description="DUF1793-domain-containing protein" evidence="3">
    <location>
        <begin position="23"/>
        <end position="878"/>
    </location>
</feature>
<dbReference type="eggNOG" id="ENOG502SHJG">
    <property type="taxonomic scope" value="Eukaryota"/>
</dbReference>
<reference evidence="6 7" key="1">
    <citation type="journal article" date="2012" name="Science">
        <title>The Paleozoic origin of enzymatic lignin decomposition reconstructed from 31 fungal genomes.</title>
        <authorList>
            <person name="Floudas D."/>
            <person name="Binder M."/>
            <person name="Riley R."/>
            <person name="Barry K."/>
            <person name="Blanchette R.A."/>
            <person name="Henrissat B."/>
            <person name="Martinez A.T."/>
            <person name="Otillar R."/>
            <person name="Spatafora J.W."/>
            <person name="Yadav J.S."/>
            <person name="Aerts A."/>
            <person name="Benoit I."/>
            <person name="Boyd A."/>
            <person name="Carlson A."/>
            <person name="Copeland A."/>
            <person name="Coutinho P.M."/>
            <person name="de Vries R.P."/>
            <person name="Ferreira P."/>
            <person name="Findley K."/>
            <person name="Foster B."/>
            <person name="Gaskell J."/>
            <person name="Glotzer D."/>
            <person name="Gorecki P."/>
            <person name="Heitman J."/>
            <person name="Hesse C."/>
            <person name="Hori C."/>
            <person name="Igarashi K."/>
            <person name="Jurgens J.A."/>
            <person name="Kallen N."/>
            <person name="Kersten P."/>
            <person name="Kohler A."/>
            <person name="Kuees U."/>
            <person name="Kumar T.K.A."/>
            <person name="Kuo A."/>
            <person name="LaButti K."/>
            <person name="Larrondo L.F."/>
            <person name="Lindquist E."/>
            <person name="Ling A."/>
            <person name="Lombard V."/>
            <person name="Lucas S."/>
            <person name="Lundell T."/>
            <person name="Martin R."/>
            <person name="McLaughlin D.J."/>
            <person name="Morgenstern I."/>
            <person name="Morin E."/>
            <person name="Murat C."/>
            <person name="Nagy L.G."/>
            <person name="Nolan M."/>
            <person name="Ohm R.A."/>
            <person name="Patyshakuliyeva A."/>
            <person name="Rokas A."/>
            <person name="Ruiz-Duenas F.J."/>
            <person name="Sabat G."/>
            <person name="Salamov A."/>
            <person name="Samejima M."/>
            <person name="Schmutz J."/>
            <person name="Slot J.C."/>
            <person name="St John F."/>
            <person name="Stenlid J."/>
            <person name="Sun H."/>
            <person name="Sun S."/>
            <person name="Syed K."/>
            <person name="Tsang A."/>
            <person name="Wiebenga A."/>
            <person name="Young D."/>
            <person name="Pisabarro A."/>
            <person name="Eastwood D.C."/>
            <person name="Martin F."/>
            <person name="Cullen D."/>
            <person name="Grigoriev I.V."/>
            <person name="Hibbett D.S."/>
        </authorList>
    </citation>
    <scope>NUCLEOTIDE SEQUENCE</scope>
    <source>
        <strain evidence="7">FP-58527</strain>
    </source>
</reference>
<dbReference type="EMBL" id="KE504212">
    <property type="protein sequence ID" value="EPS95243.1"/>
    <property type="molecule type" value="Genomic_DNA"/>
</dbReference>
<feature type="domain" description="Glutaminase A central" evidence="4">
    <location>
        <begin position="349"/>
        <end position="688"/>
    </location>
</feature>
<feature type="domain" description="Glutaminase A N-terminal" evidence="5">
    <location>
        <begin position="106"/>
        <end position="337"/>
    </location>
</feature>
<feature type="region of interest" description="Disordered" evidence="1">
    <location>
        <begin position="697"/>
        <end position="721"/>
    </location>
</feature>
<evidence type="ECO:0000256" key="1">
    <source>
        <dbReference type="SAM" id="MobiDB-lite"/>
    </source>
</evidence>